<feature type="compositionally biased region" description="Basic and acidic residues" evidence="1">
    <location>
        <begin position="32"/>
        <end position="47"/>
    </location>
</feature>
<sequence length="245" mass="27338">MPLDSELSKRLEQRRGKADETDGPEGANVEPVRSRAFEARIDGELRSKLQTRSGGQAVKEPERTGDYKAPIDQELAQKLQKRQSQLETAKANDKLEDPGPKPGSNFESHIDKQLAEKLRKRNLVLEAKAAEGDVGDSAVADAEAEAADAGAREWGGDLDWELKEKLRQRRQVINSGDCFEKGQDDKKPSIASRPSPEEAEATEGRAEVPIQAAPKAKTKRRRFWWLFCCSLAITYYGIYQNFLAE</sequence>
<feature type="compositionally biased region" description="Basic and acidic residues" evidence="1">
    <location>
        <begin position="90"/>
        <end position="99"/>
    </location>
</feature>
<evidence type="ECO:0000313" key="4">
    <source>
        <dbReference type="Proteomes" id="UP001178507"/>
    </source>
</evidence>
<accession>A0AA36MUV2</accession>
<proteinExistence type="predicted"/>
<gene>
    <name evidence="3" type="ORF">EVOR1521_LOCUS13064</name>
</gene>
<feature type="compositionally biased region" description="Basic and acidic residues" evidence="1">
    <location>
        <begin position="1"/>
        <end position="20"/>
    </location>
</feature>
<evidence type="ECO:0000256" key="1">
    <source>
        <dbReference type="SAM" id="MobiDB-lite"/>
    </source>
</evidence>
<feature type="region of interest" description="Disordered" evidence="1">
    <location>
        <begin position="174"/>
        <end position="212"/>
    </location>
</feature>
<organism evidence="3 4">
    <name type="scientific">Effrenium voratum</name>
    <dbReference type="NCBI Taxonomy" id="2562239"/>
    <lineage>
        <taxon>Eukaryota</taxon>
        <taxon>Sar</taxon>
        <taxon>Alveolata</taxon>
        <taxon>Dinophyceae</taxon>
        <taxon>Suessiales</taxon>
        <taxon>Symbiodiniaceae</taxon>
        <taxon>Effrenium</taxon>
    </lineage>
</organism>
<keyword evidence="2" id="KW-1133">Transmembrane helix</keyword>
<feature type="compositionally biased region" description="Basic and acidic residues" evidence="1">
    <location>
        <begin position="178"/>
        <end position="188"/>
    </location>
</feature>
<keyword evidence="2" id="KW-0812">Transmembrane</keyword>
<dbReference type="Proteomes" id="UP001178507">
    <property type="component" value="Unassembled WGS sequence"/>
</dbReference>
<feature type="transmembrane region" description="Helical" evidence="2">
    <location>
        <begin position="223"/>
        <end position="242"/>
    </location>
</feature>
<feature type="region of interest" description="Disordered" evidence="1">
    <location>
        <begin position="1"/>
        <end position="113"/>
    </location>
</feature>
<dbReference type="EMBL" id="CAUJNA010001435">
    <property type="protein sequence ID" value="CAJ1386881.1"/>
    <property type="molecule type" value="Genomic_DNA"/>
</dbReference>
<feature type="compositionally biased region" description="Basic and acidic residues" evidence="1">
    <location>
        <begin position="59"/>
        <end position="71"/>
    </location>
</feature>
<feature type="region of interest" description="Disordered" evidence="1">
    <location>
        <begin position="129"/>
        <end position="153"/>
    </location>
</feature>
<reference evidence="3" key="1">
    <citation type="submission" date="2023-08" db="EMBL/GenBank/DDBJ databases">
        <authorList>
            <person name="Chen Y."/>
            <person name="Shah S."/>
            <person name="Dougan E. K."/>
            <person name="Thang M."/>
            <person name="Chan C."/>
        </authorList>
    </citation>
    <scope>NUCLEOTIDE SEQUENCE</scope>
</reference>
<name>A0AA36MUV2_9DINO</name>
<evidence type="ECO:0000256" key="2">
    <source>
        <dbReference type="SAM" id="Phobius"/>
    </source>
</evidence>
<evidence type="ECO:0000313" key="3">
    <source>
        <dbReference type="EMBL" id="CAJ1386881.1"/>
    </source>
</evidence>
<protein>
    <submittedName>
        <fullName evidence="3">Uncharacterized protein</fullName>
    </submittedName>
</protein>
<dbReference type="AlphaFoldDB" id="A0AA36MUV2"/>
<keyword evidence="2" id="KW-0472">Membrane</keyword>
<keyword evidence="4" id="KW-1185">Reference proteome</keyword>
<comment type="caution">
    <text evidence="3">The sequence shown here is derived from an EMBL/GenBank/DDBJ whole genome shotgun (WGS) entry which is preliminary data.</text>
</comment>